<dbReference type="AlphaFoldDB" id="K2RIT6"/>
<dbReference type="Proteomes" id="UP000007129">
    <property type="component" value="Unassembled WGS sequence"/>
</dbReference>
<dbReference type="InParanoid" id="K2RIT6"/>
<evidence type="ECO:0000313" key="1">
    <source>
        <dbReference type="EMBL" id="EKG14503.1"/>
    </source>
</evidence>
<dbReference type="VEuPathDB" id="FungiDB:MPH_08352"/>
<comment type="caution">
    <text evidence="1">The sequence shown here is derived from an EMBL/GenBank/DDBJ whole genome shotgun (WGS) entry which is preliminary data.</text>
</comment>
<sequence length="135" mass="14624">MAFTEPSGSVPAQSGSAHITWCLRMRQISRTCWTRRQRRSTSLSTIISTGPMTTFCHSSSTTATSRIAFSPCSSMVKAVFTASQTVSVISEGSPSTLTVVSSSLLERLATGHAFPPTPTTRQVNRTFFPHLEHDA</sequence>
<accession>K2RIT6</accession>
<protein>
    <submittedName>
        <fullName evidence="1">Uncharacterized protein</fullName>
    </submittedName>
</protein>
<gene>
    <name evidence="1" type="ORF">MPH_08352</name>
</gene>
<name>K2RIT6_MACPH</name>
<reference evidence="1 2" key="1">
    <citation type="journal article" date="2012" name="BMC Genomics">
        <title>Tools to kill: Genome of one of the most destructive plant pathogenic fungi Macrophomina phaseolina.</title>
        <authorList>
            <person name="Islam M.S."/>
            <person name="Haque M.S."/>
            <person name="Islam M.M."/>
            <person name="Emdad E.M."/>
            <person name="Halim A."/>
            <person name="Hossen Q.M.M."/>
            <person name="Hossain M.Z."/>
            <person name="Ahmed B."/>
            <person name="Rahim S."/>
            <person name="Rahman M.S."/>
            <person name="Alam M.M."/>
            <person name="Hou S."/>
            <person name="Wan X."/>
            <person name="Saito J.A."/>
            <person name="Alam M."/>
        </authorList>
    </citation>
    <scope>NUCLEOTIDE SEQUENCE [LARGE SCALE GENOMIC DNA]</scope>
    <source>
        <strain evidence="1 2">MS6</strain>
    </source>
</reference>
<proteinExistence type="predicted"/>
<organism evidence="1 2">
    <name type="scientific">Macrophomina phaseolina (strain MS6)</name>
    <name type="common">Charcoal rot fungus</name>
    <dbReference type="NCBI Taxonomy" id="1126212"/>
    <lineage>
        <taxon>Eukaryota</taxon>
        <taxon>Fungi</taxon>
        <taxon>Dikarya</taxon>
        <taxon>Ascomycota</taxon>
        <taxon>Pezizomycotina</taxon>
        <taxon>Dothideomycetes</taxon>
        <taxon>Dothideomycetes incertae sedis</taxon>
        <taxon>Botryosphaeriales</taxon>
        <taxon>Botryosphaeriaceae</taxon>
        <taxon>Macrophomina</taxon>
    </lineage>
</organism>
<dbReference type="EMBL" id="AHHD01000347">
    <property type="protein sequence ID" value="EKG14503.1"/>
    <property type="molecule type" value="Genomic_DNA"/>
</dbReference>
<dbReference type="HOGENOM" id="CLU_1886159_0_0_1"/>
<evidence type="ECO:0000313" key="2">
    <source>
        <dbReference type="Proteomes" id="UP000007129"/>
    </source>
</evidence>